<dbReference type="PANTHER" id="PTHR12972">
    <property type="entry name" value="DOWNSTREAM NEIGHBOR OF SON"/>
    <property type="match status" value="1"/>
</dbReference>
<keyword evidence="2" id="KW-0217">Developmental protein</keyword>
<name>A0A0N5A9P9_9BILA</name>
<dbReference type="GO" id="GO:0033260">
    <property type="term" value="P:nuclear DNA replication"/>
    <property type="evidence" value="ECO:0007669"/>
    <property type="project" value="TreeGrafter"/>
</dbReference>
<evidence type="ECO:0000256" key="1">
    <source>
        <dbReference type="ARBA" id="ARBA00004123"/>
    </source>
</evidence>
<protein>
    <submittedName>
        <fullName evidence="6">Uncharacterized protein</fullName>
    </submittedName>
</protein>
<keyword evidence="3" id="KW-0539">Nucleus</keyword>
<comment type="subcellular location">
    <subcellularLocation>
        <location evidence="1">Nucleus</location>
    </subcellularLocation>
</comment>
<dbReference type="PANTHER" id="PTHR12972:SF0">
    <property type="entry name" value="PROTEIN DOWNSTREAM NEIGHBOR OF SON"/>
    <property type="match status" value="1"/>
</dbReference>
<dbReference type="Proteomes" id="UP000046393">
    <property type="component" value="Unplaced"/>
</dbReference>
<dbReference type="WBParaSite" id="SMUV_0000083301-mRNA-1">
    <property type="protein sequence ID" value="SMUV_0000083301-mRNA-1"/>
    <property type="gene ID" value="SMUV_0000083301"/>
</dbReference>
<evidence type="ECO:0000256" key="2">
    <source>
        <dbReference type="ARBA" id="ARBA00022473"/>
    </source>
</evidence>
<evidence type="ECO:0000256" key="4">
    <source>
        <dbReference type="ARBA" id="ARBA00025806"/>
    </source>
</evidence>
<evidence type="ECO:0000313" key="5">
    <source>
        <dbReference type="Proteomes" id="UP000046393"/>
    </source>
</evidence>
<sequence>MSANKRKPKSPMWRNPRDMIKRHLKRRSTEHLSERRALKTLPLDLRLGTKLRIESQKPFPWMLDDRPGCNAALQEILQYLTKYLKSESLSLTTNISSVARLEASTLYWQFPNIPWTPTFPRFDAARRFIGIKKERAPSINSLGKVFSDSLVAQFSAFNHLFFSWKKGNRHDFYLCCSAFTVLFTKIQKKNSNEAEDDTCSSSSCTNKGMLNIIITPTTSGFRQQLREEGLFLLSYLTLHHSITTYIF</sequence>
<dbReference type="STRING" id="451379.A0A0N5A9P9"/>
<dbReference type="AlphaFoldDB" id="A0A0N5A9P9"/>
<dbReference type="GO" id="GO:0005634">
    <property type="term" value="C:nucleus"/>
    <property type="evidence" value="ECO:0007669"/>
    <property type="project" value="UniProtKB-SubCell"/>
</dbReference>
<keyword evidence="5" id="KW-1185">Reference proteome</keyword>
<organism evidence="5 6">
    <name type="scientific">Syphacia muris</name>
    <dbReference type="NCBI Taxonomy" id="451379"/>
    <lineage>
        <taxon>Eukaryota</taxon>
        <taxon>Metazoa</taxon>
        <taxon>Ecdysozoa</taxon>
        <taxon>Nematoda</taxon>
        <taxon>Chromadorea</taxon>
        <taxon>Rhabditida</taxon>
        <taxon>Spirurina</taxon>
        <taxon>Oxyuridomorpha</taxon>
        <taxon>Oxyuroidea</taxon>
        <taxon>Oxyuridae</taxon>
        <taxon>Syphacia</taxon>
    </lineage>
</organism>
<comment type="similarity">
    <text evidence="4">Belongs to the DONSON family.</text>
</comment>
<proteinExistence type="inferred from homology"/>
<accession>A0A0N5A9P9</accession>
<evidence type="ECO:0000256" key="3">
    <source>
        <dbReference type="ARBA" id="ARBA00023242"/>
    </source>
</evidence>
<dbReference type="InterPro" id="IPR024861">
    <property type="entry name" value="Donson"/>
</dbReference>
<evidence type="ECO:0000313" key="6">
    <source>
        <dbReference type="WBParaSite" id="SMUV_0000083301-mRNA-1"/>
    </source>
</evidence>
<reference evidence="6" key="1">
    <citation type="submission" date="2017-02" db="UniProtKB">
        <authorList>
            <consortium name="WormBaseParasite"/>
        </authorList>
    </citation>
    <scope>IDENTIFICATION</scope>
</reference>